<dbReference type="Proteomes" id="UP000014387">
    <property type="component" value="Unassembled WGS sequence"/>
</dbReference>
<name>A0A9W5VWR4_9ACTO</name>
<dbReference type="PROSITE" id="PS51257">
    <property type="entry name" value="PROKAR_LIPOPROTEIN"/>
    <property type="match status" value="1"/>
</dbReference>
<keyword evidence="1" id="KW-0732">Signal</keyword>
<reference evidence="3 4" key="1">
    <citation type="submission" date="2013-05" db="EMBL/GenBank/DDBJ databases">
        <title>The Genome Sequence of Actinomyces europaeus ACS-120-V-COL10B.</title>
        <authorList>
            <consortium name="The Broad Institute Genomics Platform"/>
            <person name="Earl A."/>
            <person name="Ward D."/>
            <person name="Feldgarden M."/>
            <person name="Gevers D."/>
            <person name="Saerens B."/>
            <person name="Vaneechoutte M."/>
            <person name="Walker B."/>
            <person name="Young S."/>
            <person name="Zeng Q."/>
            <person name="Gargeya S."/>
            <person name="Fitzgerald M."/>
            <person name="Haas B."/>
            <person name="Abouelleil A."/>
            <person name="Allen A.W."/>
            <person name="Alvarado L."/>
            <person name="Arachchi H.M."/>
            <person name="Berlin A.M."/>
            <person name="Chapman S.B."/>
            <person name="Gainer-Dewar J."/>
            <person name="Goldberg J."/>
            <person name="Griggs A."/>
            <person name="Gujja S."/>
            <person name="Hansen M."/>
            <person name="Howarth C."/>
            <person name="Imamovic A."/>
            <person name="Ireland A."/>
            <person name="Larimer J."/>
            <person name="McCowan C."/>
            <person name="Murphy C."/>
            <person name="Pearson M."/>
            <person name="Poon T.W."/>
            <person name="Priest M."/>
            <person name="Roberts A."/>
            <person name="Saif S."/>
            <person name="Shea T."/>
            <person name="Sisk P."/>
            <person name="Sykes S."/>
            <person name="Wortman J."/>
            <person name="Nusbaum C."/>
            <person name="Birren B."/>
        </authorList>
    </citation>
    <scope>NUCLEOTIDE SEQUENCE [LARGE SCALE GENOMIC DNA]</scope>
    <source>
        <strain evidence="3 4">ACS-120-V-Col10b</strain>
    </source>
</reference>
<evidence type="ECO:0000256" key="1">
    <source>
        <dbReference type="SAM" id="SignalP"/>
    </source>
</evidence>
<gene>
    <name evidence="3" type="ORF">HMPREF9238_00905</name>
</gene>
<feature type="signal peptide" evidence="1">
    <location>
        <begin position="1"/>
        <end position="31"/>
    </location>
</feature>
<proteinExistence type="predicted"/>
<accession>A0A9W5VWR4</accession>
<feature type="domain" description="Septum formation-related" evidence="2">
    <location>
        <begin position="37"/>
        <end position="141"/>
    </location>
</feature>
<protein>
    <recommendedName>
        <fullName evidence="2">Septum formation-related domain-containing protein</fullName>
    </recommendedName>
</protein>
<comment type="caution">
    <text evidence="3">The sequence shown here is derived from an EMBL/GenBank/DDBJ whole genome shotgun (WGS) entry which is preliminary data.</text>
</comment>
<dbReference type="Pfam" id="PF13845">
    <property type="entry name" value="Septum_form"/>
    <property type="match status" value="1"/>
</dbReference>
<dbReference type="InterPro" id="IPR026004">
    <property type="entry name" value="Septum_form"/>
</dbReference>
<dbReference type="OrthoDB" id="3628931at2"/>
<dbReference type="EMBL" id="AGWN01000001">
    <property type="protein sequence ID" value="EPD31145.1"/>
    <property type="molecule type" value="Genomic_DNA"/>
</dbReference>
<dbReference type="RefSeq" id="WP_016444256.1">
    <property type="nucleotide sequence ID" value="NZ_KE150266.1"/>
</dbReference>
<dbReference type="AlphaFoldDB" id="A0A9W5VWR4"/>
<evidence type="ECO:0000313" key="4">
    <source>
        <dbReference type="Proteomes" id="UP000014387"/>
    </source>
</evidence>
<sequence>MRAFNHNAKPRYIGGALAFALLLSACSTTSALELKVGNCLDLPNDAEMSAGFELTTVKTVSCSSEHEAQVYAEKELAGNEFPGTDAIQDIAAEFCTEEFKTFVGSEIGTSTLDIYPLMPTAESWEQAGDRTLLCVAISPTPVTNTFENSKL</sequence>
<evidence type="ECO:0000259" key="2">
    <source>
        <dbReference type="Pfam" id="PF13845"/>
    </source>
</evidence>
<evidence type="ECO:0000313" key="3">
    <source>
        <dbReference type="EMBL" id="EPD31145.1"/>
    </source>
</evidence>
<feature type="chain" id="PRO_5040988972" description="Septum formation-related domain-containing protein" evidence="1">
    <location>
        <begin position="32"/>
        <end position="151"/>
    </location>
</feature>
<keyword evidence="4" id="KW-1185">Reference proteome</keyword>
<organism evidence="3 4">
    <name type="scientific">Gleimia europaea ACS-120-V-Col10b</name>
    <dbReference type="NCBI Taxonomy" id="883069"/>
    <lineage>
        <taxon>Bacteria</taxon>
        <taxon>Bacillati</taxon>
        <taxon>Actinomycetota</taxon>
        <taxon>Actinomycetes</taxon>
        <taxon>Actinomycetales</taxon>
        <taxon>Actinomycetaceae</taxon>
        <taxon>Gleimia</taxon>
    </lineage>
</organism>